<dbReference type="Gene3D" id="1.10.10.60">
    <property type="entry name" value="Homeodomain-like"/>
    <property type="match status" value="1"/>
</dbReference>
<reference evidence="4" key="2">
    <citation type="submission" date="2020-11" db="EMBL/GenBank/DDBJ databases">
        <authorList>
            <person name="McCartney M.A."/>
            <person name="Auch B."/>
            <person name="Kono T."/>
            <person name="Mallez S."/>
            <person name="Becker A."/>
            <person name="Gohl D.M."/>
            <person name="Silverstein K.A.T."/>
            <person name="Koren S."/>
            <person name="Bechman K.B."/>
            <person name="Herman A."/>
            <person name="Abrahante J.E."/>
            <person name="Garbe J."/>
        </authorList>
    </citation>
    <scope>NUCLEOTIDE SEQUENCE</scope>
    <source>
        <strain evidence="4">Duluth1</strain>
        <tissue evidence="4">Whole animal</tissue>
    </source>
</reference>
<evidence type="ECO:0000256" key="1">
    <source>
        <dbReference type="SAM" id="MobiDB-lite"/>
    </source>
</evidence>
<dbReference type="Proteomes" id="UP000828390">
    <property type="component" value="Unassembled WGS sequence"/>
</dbReference>
<keyword evidence="5" id="KW-1185">Reference proteome</keyword>
<feature type="signal peptide" evidence="2">
    <location>
        <begin position="1"/>
        <end position="20"/>
    </location>
</feature>
<proteinExistence type="predicted"/>
<dbReference type="InterPro" id="IPR007889">
    <property type="entry name" value="HTH_Psq"/>
</dbReference>
<organism evidence="4 5">
    <name type="scientific">Dreissena polymorpha</name>
    <name type="common">Zebra mussel</name>
    <name type="synonym">Mytilus polymorpha</name>
    <dbReference type="NCBI Taxonomy" id="45954"/>
    <lineage>
        <taxon>Eukaryota</taxon>
        <taxon>Metazoa</taxon>
        <taxon>Spiralia</taxon>
        <taxon>Lophotrochozoa</taxon>
        <taxon>Mollusca</taxon>
        <taxon>Bivalvia</taxon>
        <taxon>Autobranchia</taxon>
        <taxon>Heteroconchia</taxon>
        <taxon>Euheterodonta</taxon>
        <taxon>Imparidentia</taxon>
        <taxon>Neoheterodontei</taxon>
        <taxon>Myida</taxon>
        <taxon>Dreissenoidea</taxon>
        <taxon>Dreissenidae</taxon>
        <taxon>Dreissena</taxon>
    </lineage>
</organism>
<evidence type="ECO:0000259" key="3">
    <source>
        <dbReference type="Pfam" id="PF05225"/>
    </source>
</evidence>
<sequence>MGMFAGFLLSLADFVAVAGGSRYIFPSQQKPIIRFFSQIYRGIGRYDPGDLTEAYQAVLEDGISVEKAAKMFAVPITTLKDRVMGRVDIDVLRSGPHTLFTLDQEAFLASHLQTMAEVGYGYSRQETLNLASDYAVHLGIKQKAQTLGFDCKRMLDSLLAGATPGAAGTSKQCTDVTDVSFAVPGTSGLQVKRKQPPVEEVVSSDSVDSDIAESE</sequence>
<evidence type="ECO:0000313" key="5">
    <source>
        <dbReference type="Proteomes" id="UP000828390"/>
    </source>
</evidence>
<feature type="region of interest" description="Disordered" evidence="1">
    <location>
        <begin position="188"/>
        <end position="215"/>
    </location>
</feature>
<protein>
    <recommendedName>
        <fullName evidence="3">HTH psq-type domain-containing protein</fullName>
    </recommendedName>
</protein>
<dbReference type="Pfam" id="PF05225">
    <property type="entry name" value="HTH_psq"/>
    <property type="match status" value="1"/>
</dbReference>
<keyword evidence="2" id="KW-0732">Signal</keyword>
<evidence type="ECO:0000256" key="2">
    <source>
        <dbReference type="SAM" id="SignalP"/>
    </source>
</evidence>
<feature type="chain" id="PRO_5039490526" description="HTH psq-type domain-containing protein" evidence="2">
    <location>
        <begin position="21"/>
        <end position="215"/>
    </location>
</feature>
<dbReference type="AlphaFoldDB" id="A0A9D4MXS0"/>
<feature type="domain" description="HTH psq-type" evidence="3">
    <location>
        <begin position="47"/>
        <end position="86"/>
    </location>
</feature>
<dbReference type="GO" id="GO:0003677">
    <property type="term" value="F:DNA binding"/>
    <property type="evidence" value="ECO:0007669"/>
    <property type="project" value="InterPro"/>
</dbReference>
<name>A0A9D4MXS0_DREPO</name>
<dbReference type="InterPro" id="IPR009057">
    <property type="entry name" value="Homeodomain-like_sf"/>
</dbReference>
<dbReference type="SUPFAM" id="SSF46689">
    <property type="entry name" value="Homeodomain-like"/>
    <property type="match status" value="1"/>
</dbReference>
<comment type="caution">
    <text evidence="4">The sequence shown here is derived from an EMBL/GenBank/DDBJ whole genome shotgun (WGS) entry which is preliminary data.</text>
</comment>
<evidence type="ECO:0000313" key="4">
    <source>
        <dbReference type="EMBL" id="KAH3885873.1"/>
    </source>
</evidence>
<accession>A0A9D4MXS0</accession>
<dbReference type="EMBL" id="JAIWYP010000001">
    <property type="protein sequence ID" value="KAH3885873.1"/>
    <property type="molecule type" value="Genomic_DNA"/>
</dbReference>
<gene>
    <name evidence="4" type="ORF">DPMN_009871</name>
</gene>
<reference evidence="4" key="1">
    <citation type="journal article" date="2019" name="bioRxiv">
        <title>The Genome of the Zebra Mussel, Dreissena polymorpha: A Resource for Invasive Species Research.</title>
        <authorList>
            <person name="McCartney M.A."/>
            <person name="Auch B."/>
            <person name="Kono T."/>
            <person name="Mallez S."/>
            <person name="Zhang Y."/>
            <person name="Obille A."/>
            <person name="Becker A."/>
            <person name="Abrahante J.E."/>
            <person name="Garbe J."/>
            <person name="Badalamenti J.P."/>
            <person name="Herman A."/>
            <person name="Mangelson H."/>
            <person name="Liachko I."/>
            <person name="Sullivan S."/>
            <person name="Sone E.D."/>
            <person name="Koren S."/>
            <person name="Silverstein K.A.T."/>
            <person name="Beckman K.B."/>
            <person name="Gohl D.M."/>
        </authorList>
    </citation>
    <scope>NUCLEOTIDE SEQUENCE</scope>
    <source>
        <strain evidence="4">Duluth1</strain>
        <tissue evidence="4">Whole animal</tissue>
    </source>
</reference>